<proteinExistence type="inferred from homology"/>
<dbReference type="AlphaFoldDB" id="A0A1Y2HYY0"/>
<evidence type="ECO:0000313" key="6">
    <source>
        <dbReference type="EMBL" id="ORZ39709.1"/>
    </source>
</evidence>
<feature type="domain" description="KOW" evidence="4">
    <location>
        <begin position="9"/>
        <end position="39"/>
    </location>
</feature>
<evidence type="ECO:0000256" key="3">
    <source>
        <dbReference type="ARBA" id="ARBA00023274"/>
    </source>
</evidence>
<evidence type="ECO:0000256" key="2">
    <source>
        <dbReference type="ARBA" id="ARBA00022980"/>
    </source>
</evidence>
<dbReference type="InterPro" id="IPR014722">
    <property type="entry name" value="Rib_uL2_dom2"/>
</dbReference>
<dbReference type="GO" id="GO:0003735">
    <property type="term" value="F:structural constituent of ribosome"/>
    <property type="evidence" value="ECO:0007669"/>
    <property type="project" value="InterPro"/>
</dbReference>
<keyword evidence="7" id="KW-1185">Reference proteome</keyword>
<dbReference type="Gene3D" id="2.30.30.30">
    <property type="match status" value="1"/>
</dbReference>
<dbReference type="CDD" id="cd23702">
    <property type="entry name" value="eL14"/>
    <property type="match status" value="1"/>
</dbReference>
<evidence type="ECO:0000256" key="1">
    <source>
        <dbReference type="ARBA" id="ARBA00006592"/>
    </source>
</evidence>
<dbReference type="OrthoDB" id="1875589at2759"/>
<evidence type="ECO:0000259" key="4">
    <source>
        <dbReference type="Pfam" id="PF00467"/>
    </source>
</evidence>
<comment type="caution">
    <text evidence="6">The sequence shown here is derived from an EMBL/GenBank/DDBJ whole genome shotgun (WGS) entry which is preliminary data.</text>
</comment>
<dbReference type="SUPFAM" id="SSF50104">
    <property type="entry name" value="Translation proteins SH3-like domain"/>
    <property type="match status" value="1"/>
</dbReference>
<dbReference type="GO" id="GO:0003723">
    <property type="term" value="F:RNA binding"/>
    <property type="evidence" value="ECO:0007669"/>
    <property type="project" value="InterPro"/>
</dbReference>
<dbReference type="InterPro" id="IPR039660">
    <property type="entry name" value="Ribosomal_eL14"/>
</dbReference>
<comment type="similarity">
    <text evidence="1">Belongs to the eukaryotic ribosomal protein eL14 family.</text>
</comment>
<dbReference type="GO" id="GO:0006412">
    <property type="term" value="P:translation"/>
    <property type="evidence" value="ECO:0007669"/>
    <property type="project" value="InterPro"/>
</dbReference>
<dbReference type="PANTHER" id="PTHR11127:SF2">
    <property type="entry name" value="LARGE RIBOSOMAL SUBUNIT PROTEIN EL14"/>
    <property type="match status" value="1"/>
</dbReference>
<dbReference type="STRING" id="765915.A0A1Y2HYY0"/>
<dbReference type="Proteomes" id="UP000193411">
    <property type="component" value="Unassembled WGS sequence"/>
</dbReference>
<protein>
    <submittedName>
        <fullName evidence="6">Ribosomal protein L14-domain-containing protein</fullName>
    </submittedName>
</protein>
<name>A0A1Y2HYY0_9FUNG</name>
<sequence length="133" mass="14503">MSPTPFVQVGRVILVTFGPDAGKLAVIVDIVDHNRVLVDGPTTGVKRQVLTFKRLSLTSIVLEKVPRAIGTGALKKKIEAQDVEGKWAATARAQKLATRATRAHLTDFDRFKVYLLKKKASALKNKVAKTVKA</sequence>
<dbReference type="GO" id="GO:0042273">
    <property type="term" value="P:ribosomal large subunit biogenesis"/>
    <property type="evidence" value="ECO:0007669"/>
    <property type="project" value="TreeGrafter"/>
</dbReference>
<dbReference type="PANTHER" id="PTHR11127">
    <property type="entry name" value="60S RIBOSOMAL PROTEIN L14"/>
    <property type="match status" value="1"/>
</dbReference>
<dbReference type="GO" id="GO:0022625">
    <property type="term" value="C:cytosolic large ribosomal subunit"/>
    <property type="evidence" value="ECO:0007669"/>
    <property type="project" value="TreeGrafter"/>
</dbReference>
<organism evidence="6 7">
    <name type="scientific">Catenaria anguillulae PL171</name>
    <dbReference type="NCBI Taxonomy" id="765915"/>
    <lineage>
        <taxon>Eukaryota</taxon>
        <taxon>Fungi</taxon>
        <taxon>Fungi incertae sedis</taxon>
        <taxon>Blastocladiomycota</taxon>
        <taxon>Blastocladiomycetes</taxon>
        <taxon>Blastocladiales</taxon>
        <taxon>Catenariaceae</taxon>
        <taxon>Catenaria</taxon>
    </lineage>
</organism>
<gene>
    <name evidence="6" type="ORF">BCR44DRAFT_1479040</name>
</gene>
<accession>A0A1Y2HYY0</accession>
<keyword evidence="2 6" id="KW-0689">Ribosomal protein</keyword>
<dbReference type="Pfam" id="PF00467">
    <property type="entry name" value="KOW"/>
    <property type="match status" value="1"/>
</dbReference>
<dbReference type="Gene3D" id="6.10.250.2270">
    <property type="match status" value="1"/>
</dbReference>
<dbReference type="InterPro" id="IPR008991">
    <property type="entry name" value="Translation_prot_SH3-like_sf"/>
</dbReference>
<dbReference type="Pfam" id="PF01929">
    <property type="entry name" value="Ribosomal_L14e"/>
    <property type="match status" value="1"/>
</dbReference>
<keyword evidence="3" id="KW-0687">Ribonucleoprotein</keyword>
<dbReference type="EMBL" id="MCFL01000004">
    <property type="protein sequence ID" value="ORZ39709.1"/>
    <property type="molecule type" value="Genomic_DNA"/>
</dbReference>
<dbReference type="InterPro" id="IPR005824">
    <property type="entry name" value="KOW"/>
</dbReference>
<dbReference type="InterPro" id="IPR002784">
    <property type="entry name" value="Ribosomal_eL14_dom"/>
</dbReference>
<evidence type="ECO:0000259" key="5">
    <source>
        <dbReference type="Pfam" id="PF01929"/>
    </source>
</evidence>
<reference evidence="6 7" key="1">
    <citation type="submission" date="2016-07" db="EMBL/GenBank/DDBJ databases">
        <title>Pervasive Adenine N6-methylation of Active Genes in Fungi.</title>
        <authorList>
            <consortium name="DOE Joint Genome Institute"/>
            <person name="Mondo S.J."/>
            <person name="Dannebaum R.O."/>
            <person name="Kuo R.C."/>
            <person name="Labutti K."/>
            <person name="Haridas S."/>
            <person name="Kuo A."/>
            <person name="Salamov A."/>
            <person name="Ahrendt S.R."/>
            <person name="Lipzen A."/>
            <person name="Sullivan W."/>
            <person name="Andreopoulos W.B."/>
            <person name="Clum A."/>
            <person name="Lindquist E."/>
            <person name="Daum C."/>
            <person name="Ramamoorthy G.K."/>
            <person name="Gryganskyi A."/>
            <person name="Culley D."/>
            <person name="Magnuson J.K."/>
            <person name="James T.Y."/>
            <person name="O'Malley M.A."/>
            <person name="Stajich J.E."/>
            <person name="Spatafora J.W."/>
            <person name="Visel A."/>
            <person name="Grigoriev I.V."/>
        </authorList>
    </citation>
    <scope>NUCLEOTIDE SEQUENCE [LARGE SCALE GENOMIC DNA]</scope>
    <source>
        <strain evidence="6 7">PL171</strain>
    </source>
</reference>
<feature type="domain" description="Large ribosomal subunit protein eL14" evidence="5">
    <location>
        <begin position="46"/>
        <end position="120"/>
    </location>
</feature>
<evidence type="ECO:0000313" key="7">
    <source>
        <dbReference type="Proteomes" id="UP000193411"/>
    </source>
</evidence>